<dbReference type="InterPro" id="IPR026891">
    <property type="entry name" value="Fn3-like"/>
</dbReference>
<evidence type="ECO:0000256" key="4">
    <source>
        <dbReference type="ARBA" id="ARBA00023295"/>
    </source>
</evidence>
<dbReference type="InterPro" id="IPR036881">
    <property type="entry name" value="Glyco_hydro_3_C_sf"/>
</dbReference>
<dbReference type="Pfam" id="PF14310">
    <property type="entry name" value="Fn3-like"/>
    <property type="match status" value="1"/>
</dbReference>
<dbReference type="InterPro" id="IPR044993">
    <property type="entry name" value="BXL"/>
</dbReference>
<dbReference type="GO" id="GO:0046556">
    <property type="term" value="F:alpha-L-arabinofuranosidase activity"/>
    <property type="evidence" value="ECO:0007669"/>
    <property type="project" value="TreeGrafter"/>
</dbReference>
<reference evidence="7" key="1">
    <citation type="journal article" date="2015" name="PLoS Genet.">
        <title>Genome Sequence and Transcriptome Analyses of Chrysochromulina tobin: Metabolic Tools for Enhanced Algal Fitness in the Prominent Order Prymnesiales (Haptophyceae).</title>
        <authorList>
            <person name="Hovde B.T."/>
            <person name="Deodato C.R."/>
            <person name="Hunsperger H.M."/>
            <person name="Ryken S.A."/>
            <person name="Yost W."/>
            <person name="Jha R.K."/>
            <person name="Patterson J."/>
            <person name="Monnat R.J. Jr."/>
            <person name="Barlow S.B."/>
            <person name="Starkenburg S.R."/>
            <person name="Cattolico R.A."/>
        </authorList>
    </citation>
    <scope>NUCLEOTIDE SEQUENCE</scope>
    <source>
        <strain evidence="7">CCMP291</strain>
    </source>
</reference>
<comment type="similarity">
    <text evidence="1">Belongs to the glycosyl hydrolase 3 family.</text>
</comment>
<keyword evidence="3 6" id="KW-0378">Hydrolase</keyword>
<accession>A0A0M0JZF4</accession>
<dbReference type="Gene3D" id="3.40.50.1700">
    <property type="entry name" value="Glycoside hydrolase family 3 C-terminal domain"/>
    <property type="match status" value="1"/>
</dbReference>
<dbReference type="SMART" id="SM01217">
    <property type="entry name" value="Fn3_like"/>
    <property type="match status" value="1"/>
</dbReference>
<name>A0A0M0JZF4_9EUKA</name>
<dbReference type="PANTHER" id="PTHR42721:SF3">
    <property type="entry name" value="BETA-D-XYLOSIDASE 5-RELATED"/>
    <property type="match status" value="1"/>
</dbReference>
<dbReference type="InterPro" id="IPR036962">
    <property type="entry name" value="Glyco_hydro_3_N_sf"/>
</dbReference>
<dbReference type="OrthoDB" id="430370at2759"/>
<evidence type="ECO:0000256" key="2">
    <source>
        <dbReference type="ARBA" id="ARBA00022729"/>
    </source>
</evidence>
<dbReference type="InterPro" id="IPR017853">
    <property type="entry name" value="GH"/>
</dbReference>
<keyword evidence="7" id="KW-1185">Reference proteome</keyword>
<evidence type="ECO:0000256" key="3">
    <source>
        <dbReference type="ARBA" id="ARBA00022801"/>
    </source>
</evidence>
<dbReference type="GO" id="GO:0045493">
    <property type="term" value="P:xylan catabolic process"/>
    <property type="evidence" value="ECO:0007669"/>
    <property type="project" value="InterPro"/>
</dbReference>
<protein>
    <submittedName>
        <fullName evidence="6">Family 3 glycoside hydrolase</fullName>
    </submittedName>
</protein>
<dbReference type="InterPro" id="IPR001764">
    <property type="entry name" value="Glyco_hydro_3_N"/>
</dbReference>
<dbReference type="PANTHER" id="PTHR42721">
    <property type="entry name" value="SUGAR HYDROLASE-RELATED"/>
    <property type="match status" value="1"/>
</dbReference>
<dbReference type="Proteomes" id="UP000037460">
    <property type="component" value="Unassembled WGS sequence"/>
</dbReference>
<dbReference type="GO" id="GO:0009044">
    <property type="term" value="F:xylan 1,4-beta-xylosidase activity"/>
    <property type="evidence" value="ECO:0007669"/>
    <property type="project" value="InterPro"/>
</dbReference>
<proteinExistence type="inferred from homology"/>
<evidence type="ECO:0000259" key="5">
    <source>
        <dbReference type="SMART" id="SM01217"/>
    </source>
</evidence>
<comment type="caution">
    <text evidence="6">The sequence shown here is derived from an EMBL/GenBank/DDBJ whole genome shotgun (WGS) entry which is preliminary data.</text>
</comment>
<dbReference type="Gene3D" id="2.60.40.10">
    <property type="entry name" value="Immunoglobulins"/>
    <property type="match status" value="1"/>
</dbReference>
<dbReference type="InterPro" id="IPR002772">
    <property type="entry name" value="Glyco_hydro_3_C"/>
</dbReference>
<dbReference type="GO" id="GO:0031222">
    <property type="term" value="P:arabinan catabolic process"/>
    <property type="evidence" value="ECO:0007669"/>
    <property type="project" value="TreeGrafter"/>
</dbReference>
<dbReference type="EMBL" id="JWZX01002000">
    <property type="protein sequence ID" value="KOO31503.1"/>
    <property type="molecule type" value="Genomic_DNA"/>
</dbReference>
<evidence type="ECO:0000313" key="7">
    <source>
        <dbReference type="Proteomes" id="UP000037460"/>
    </source>
</evidence>
<gene>
    <name evidence="6" type="ORF">Ctob_008831</name>
</gene>
<organism evidence="6 7">
    <name type="scientific">Chrysochromulina tobinii</name>
    <dbReference type="NCBI Taxonomy" id="1460289"/>
    <lineage>
        <taxon>Eukaryota</taxon>
        <taxon>Haptista</taxon>
        <taxon>Haptophyta</taxon>
        <taxon>Prymnesiophyceae</taxon>
        <taxon>Prymnesiales</taxon>
        <taxon>Chrysochromulinaceae</taxon>
        <taxon>Chrysochromulina</taxon>
    </lineage>
</organism>
<dbReference type="SUPFAM" id="SSF51445">
    <property type="entry name" value="(Trans)glycosidases"/>
    <property type="match status" value="1"/>
</dbReference>
<dbReference type="Gene3D" id="3.20.20.300">
    <property type="entry name" value="Glycoside hydrolase, family 3, N-terminal domain"/>
    <property type="match status" value="1"/>
</dbReference>
<dbReference type="AlphaFoldDB" id="A0A0M0JZF4"/>
<keyword evidence="2" id="KW-0732">Signal</keyword>
<evidence type="ECO:0000256" key="1">
    <source>
        <dbReference type="ARBA" id="ARBA00005336"/>
    </source>
</evidence>
<feature type="domain" description="Fibronectin type III-like" evidence="5">
    <location>
        <begin position="674"/>
        <end position="748"/>
    </location>
</feature>
<dbReference type="Pfam" id="PF01915">
    <property type="entry name" value="Glyco_hydro_3_C"/>
    <property type="match status" value="1"/>
</dbReference>
<evidence type="ECO:0000313" key="6">
    <source>
        <dbReference type="EMBL" id="KOO31503.1"/>
    </source>
</evidence>
<dbReference type="Pfam" id="PF00933">
    <property type="entry name" value="Glyco_hydro_3"/>
    <property type="match status" value="1"/>
</dbReference>
<dbReference type="InterPro" id="IPR013783">
    <property type="entry name" value="Ig-like_fold"/>
</dbReference>
<dbReference type="SUPFAM" id="SSF52279">
    <property type="entry name" value="Beta-D-glucan exohydrolase, C-terminal domain"/>
    <property type="match status" value="1"/>
</dbReference>
<keyword evidence="4" id="KW-0326">Glycosidase</keyword>
<sequence>MMLTVAAVASLPPLPSYWACTTSESLALPFCNTALSIDQRVDDLVGRLTLAEKVAMIGPNGTLGNECADHTTGVPRLGVPQWMWLTETNTAVNSACFKPGVCATTFPGPMNMGASFNRTSWRAKGGVLGSEMRAFHNMNWQRNIGDQQHASLIAPTGFGPNINIARDPRFGRSSELPGEDEREDPLLSGTYAAEMVSGMQEKDAQGHPKMLAYLKHFTAYSVETNRGHDSYNISLHDLHETYLAQYELAFLSSGASGAMCSYNAVNGVPSCANDYVLNTLLKGKWQRDAIITTDCGAVSNLRGPPVNAPSPEHAAAWALNNGTDIEMGSDLFPNHLMSAVQKGLTTEAAITAAVRRTQRQLFTLGRFDPPTSRHTTINSTEHRQVQYEAALQGLVLLKNDAKMLPLRAGSRIAVVGPQGSAKQGLVSDYYGDEICWTDDKCHGTDCFDCIVSIAEAVSAQNVGGRTTTAKGVDVDSADTSGINLALKLAAEAEVVVLALGIDKSIEHEGIDRVDTSLPGLQESFALQVLALGKPTVLVLTNGGALAIDVLVSRAEPAPYAIVEAFNPNQIGAAALGETLFGGANRWGKLPVTMYEHAFISKKEMTDFDMSSGVGRTYRYYTGMPLYPFGFGLSYTQFHLTCQASAARRYGTPAGAANYSYACNVTNQGSISGDEVLMLYHSVGDAIRAQLDHPAPRRALIDFQRLSVVPGARASHQFELSEKDLMIVNANGEKVLYPGEHHLVFARGAAGVNDDDATFIVQA</sequence>